<evidence type="ECO:0000259" key="7">
    <source>
        <dbReference type="PROSITE" id="PS50011"/>
    </source>
</evidence>
<evidence type="ECO:0000256" key="3">
    <source>
        <dbReference type="ARBA" id="ARBA00022777"/>
    </source>
</evidence>
<keyword evidence="9" id="KW-1185">Reference proteome</keyword>
<dbReference type="Gene3D" id="3.30.200.20">
    <property type="entry name" value="Phosphorylase Kinase, domain 1"/>
    <property type="match status" value="1"/>
</dbReference>
<keyword evidence="1" id="KW-0808">Transferase</keyword>
<name>A0A9X3ERB8_9BACT</name>
<dbReference type="PROSITE" id="PS00107">
    <property type="entry name" value="PROTEIN_KINASE_ATP"/>
    <property type="match status" value="1"/>
</dbReference>
<feature type="region of interest" description="Disordered" evidence="6">
    <location>
        <begin position="1"/>
        <end position="52"/>
    </location>
</feature>
<dbReference type="EMBL" id="JAPNKE010000002">
    <property type="protein sequence ID" value="MCY1008446.1"/>
    <property type="molecule type" value="Genomic_DNA"/>
</dbReference>
<dbReference type="CDD" id="cd14014">
    <property type="entry name" value="STKc_PknB_like"/>
    <property type="match status" value="1"/>
</dbReference>
<evidence type="ECO:0000256" key="4">
    <source>
        <dbReference type="ARBA" id="ARBA00022840"/>
    </source>
</evidence>
<dbReference type="SUPFAM" id="SSF56112">
    <property type="entry name" value="Protein kinase-like (PK-like)"/>
    <property type="match status" value="1"/>
</dbReference>
<dbReference type="PROSITE" id="PS50011">
    <property type="entry name" value="PROTEIN_KINASE_DOM"/>
    <property type="match status" value="1"/>
</dbReference>
<reference evidence="8" key="1">
    <citation type="submission" date="2022-11" db="EMBL/GenBank/DDBJ databases">
        <title>Minimal conservation of predation-associated metabolite biosynthetic gene clusters underscores biosynthetic potential of Myxococcota including descriptions for ten novel species: Archangium lansinium sp. nov., Myxococcus landrumus sp. nov., Nannocystis bai.</title>
        <authorList>
            <person name="Ahearne A."/>
            <person name="Stevens C."/>
            <person name="Phillips K."/>
        </authorList>
    </citation>
    <scope>NUCLEOTIDE SEQUENCE</scope>
    <source>
        <strain evidence="8">Na p29</strain>
    </source>
</reference>
<feature type="compositionally biased region" description="Basic and acidic residues" evidence="6">
    <location>
        <begin position="10"/>
        <end position="21"/>
    </location>
</feature>
<dbReference type="SUPFAM" id="SSF48452">
    <property type="entry name" value="TPR-like"/>
    <property type="match status" value="1"/>
</dbReference>
<dbReference type="GO" id="GO:0005524">
    <property type="term" value="F:ATP binding"/>
    <property type="evidence" value="ECO:0007669"/>
    <property type="project" value="UniProtKB-UniRule"/>
</dbReference>
<dbReference type="Proteomes" id="UP001150924">
    <property type="component" value="Unassembled WGS sequence"/>
</dbReference>
<comment type="caution">
    <text evidence="8">The sequence shown here is derived from an EMBL/GenBank/DDBJ whole genome shotgun (WGS) entry which is preliminary data.</text>
</comment>
<dbReference type="PROSITE" id="PS00108">
    <property type="entry name" value="PROTEIN_KINASE_ST"/>
    <property type="match status" value="1"/>
</dbReference>
<feature type="domain" description="Protein kinase" evidence="7">
    <location>
        <begin position="58"/>
        <end position="337"/>
    </location>
</feature>
<dbReference type="GO" id="GO:0004674">
    <property type="term" value="F:protein serine/threonine kinase activity"/>
    <property type="evidence" value="ECO:0007669"/>
    <property type="project" value="TreeGrafter"/>
</dbReference>
<feature type="binding site" evidence="5">
    <location>
        <position position="87"/>
    </location>
    <ligand>
        <name>ATP</name>
        <dbReference type="ChEBI" id="CHEBI:30616"/>
    </ligand>
</feature>
<gene>
    <name evidence="8" type="ORF">OV079_23390</name>
</gene>
<dbReference type="InterPro" id="IPR000719">
    <property type="entry name" value="Prot_kinase_dom"/>
</dbReference>
<dbReference type="PANTHER" id="PTHR43289">
    <property type="entry name" value="MITOGEN-ACTIVATED PROTEIN KINASE KINASE KINASE 20-RELATED"/>
    <property type="match status" value="1"/>
</dbReference>
<evidence type="ECO:0000256" key="5">
    <source>
        <dbReference type="PROSITE-ProRule" id="PRU10141"/>
    </source>
</evidence>
<dbReference type="Gene3D" id="1.10.510.10">
    <property type="entry name" value="Transferase(Phosphotransferase) domain 1"/>
    <property type="match status" value="1"/>
</dbReference>
<evidence type="ECO:0000256" key="1">
    <source>
        <dbReference type="ARBA" id="ARBA00022679"/>
    </source>
</evidence>
<dbReference type="InterPro" id="IPR008271">
    <property type="entry name" value="Ser/Thr_kinase_AS"/>
</dbReference>
<sequence>MKIGRGSGAEMRDKRRKEHDGTSGSTVYDSGGDWPSVERTVPGESYGGGVDPPRIGRFHIHGRLGEGGMGVVYSGFDGELGRSVAIKLMRAALDTDIEARPRLLREAQALARLSHPNVVQIFEVGHHEGRLFVAMEFVDGKTLQAWLRGPDGPRTWRQILDVFIAAGRGLAAAHEVGLVHRDFKPSNVMIGFDGRVRVLDFGLVGSLADDEPSPSSSSSQSLHEVPNPPVLQTPLTMTGDILGTPAYMAPEQYNGRRCDARADQFSFCVALYEALYGVRPFAGNTAWDALEASERGEIRPPPADSRVPEWLHAAVVRGLSPDPAARWPSMAALLAELDRDRDGPARMRTTIAVALATLVLGVWLSAVRGPGPAERCDAEVAADLEDVWDEQTPAGLAPAVHTQVLALLEKWKEARRDLCRGRLSGLLSDEMLYRGSRCLATHRQFLLRLATELAHGATDLEWRELPSPAKFAGCVHSFDRAETAMNAIVMDPEALRRIEDEVAEAEVAWLAGRYRDSEALASAALRDANELGHPPTVALALYHLSRAQDSGPRAALAGATLAEADLLAVAHDLPDLAADVALRRLRFAVYQSEHPHDGWVWYEVLRGRLARIGAQDDPREVEAHDYLGLVALTERDFALAEEEFLKALEGRAGAWPLLRTPALMGLGRMFLLRDQPAAAHEQFAEAREIIEAELGPAHPRLVPALLNHIDALLKLQRVDEAEAAASRALAIAGAQPGSPHLSLAQLFAARVAEARGDRSGALALAESARNALRVEGRTANQRVYRPEVLDLVARVSYETGGARAAIAPYLELLGAPEGHEPSYGSTLARAYTSATRLAEEAGADELALRFAAAARSFFPHAERAEVPALLVELALAESAALMRRGRTEAATTMIRSALDSWQASATSPDVRAADLHYALFSALRAAAPAEALPHALRAREAYAGLPAPPRAKLTALDEWLRRHDRG</sequence>
<dbReference type="InterPro" id="IPR017441">
    <property type="entry name" value="Protein_kinase_ATP_BS"/>
</dbReference>
<dbReference type="Gene3D" id="1.25.40.10">
    <property type="entry name" value="Tetratricopeptide repeat domain"/>
    <property type="match status" value="1"/>
</dbReference>
<feature type="region of interest" description="Disordered" evidence="6">
    <location>
        <begin position="209"/>
        <end position="230"/>
    </location>
</feature>
<dbReference type="PANTHER" id="PTHR43289:SF6">
    <property type="entry name" value="SERINE_THREONINE-PROTEIN KINASE NEKL-3"/>
    <property type="match status" value="1"/>
</dbReference>
<evidence type="ECO:0000256" key="2">
    <source>
        <dbReference type="ARBA" id="ARBA00022741"/>
    </source>
</evidence>
<organism evidence="8 9">
    <name type="scientific">Nannocystis pusilla</name>
    <dbReference type="NCBI Taxonomy" id="889268"/>
    <lineage>
        <taxon>Bacteria</taxon>
        <taxon>Pseudomonadati</taxon>
        <taxon>Myxococcota</taxon>
        <taxon>Polyangia</taxon>
        <taxon>Nannocystales</taxon>
        <taxon>Nannocystaceae</taxon>
        <taxon>Nannocystis</taxon>
    </lineage>
</organism>
<dbReference type="Pfam" id="PF00069">
    <property type="entry name" value="Pkinase"/>
    <property type="match status" value="1"/>
</dbReference>
<accession>A0A9X3ERB8</accession>
<evidence type="ECO:0000313" key="8">
    <source>
        <dbReference type="EMBL" id="MCY1008446.1"/>
    </source>
</evidence>
<dbReference type="InterPro" id="IPR011990">
    <property type="entry name" value="TPR-like_helical_dom_sf"/>
</dbReference>
<dbReference type="InterPro" id="IPR011009">
    <property type="entry name" value="Kinase-like_dom_sf"/>
</dbReference>
<dbReference type="RefSeq" id="WP_267771077.1">
    <property type="nucleotide sequence ID" value="NZ_JAPNKE010000002.1"/>
</dbReference>
<dbReference type="AlphaFoldDB" id="A0A9X3ERB8"/>
<keyword evidence="4 5" id="KW-0067">ATP-binding</keyword>
<keyword evidence="2 5" id="KW-0547">Nucleotide-binding</keyword>
<proteinExistence type="predicted"/>
<protein>
    <submittedName>
        <fullName evidence="8">Serine/threonine-protein kinase</fullName>
    </submittedName>
</protein>
<evidence type="ECO:0000256" key="6">
    <source>
        <dbReference type="SAM" id="MobiDB-lite"/>
    </source>
</evidence>
<keyword evidence="3 8" id="KW-0418">Kinase</keyword>
<evidence type="ECO:0000313" key="9">
    <source>
        <dbReference type="Proteomes" id="UP001150924"/>
    </source>
</evidence>